<feature type="signal peptide" evidence="12">
    <location>
        <begin position="1"/>
        <end position="27"/>
    </location>
</feature>
<keyword evidence="5 11" id="KW-0858">Xylan degradation</keyword>
<dbReference type="Pfam" id="PF00457">
    <property type="entry name" value="Glyco_hydro_11"/>
    <property type="match status" value="1"/>
</dbReference>
<comment type="caution">
    <text evidence="10">Lacks conserved residue(s) required for the propagation of feature annotation.</text>
</comment>
<comment type="catalytic activity">
    <reaction evidence="1 11">
        <text>Endohydrolysis of (1-&gt;4)-beta-D-xylosidic linkages in xylans.</text>
        <dbReference type="EC" id="3.2.1.8"/>
    </reaction>
</comment>
<evidence type="ECO:0000256" key="9">
    <source>
        <dbReference type="ARBA" id="ARBA00023326"/>
    </source>
</evidence>
<evidence type="ECO:0000256" key="6">
    <source>
        <dbReference type="ARBA" id="ARBA00022801"/>
    </source>
</evidence>
<dbReference type="Proteomes" id="UP001408356">
    <property type="component" value="Unassembled WGS sequence"/>
</dbReference>
<name>A0ABR2UZ17_9PEZI</name>
<evidence type="ECO:0000256" key="7">
    <source>
        <dbReference type="ARBA" id="ARBA00023277"/>
    </source>
</evidence>
<evidence type="ECO:0000313" key="15">
    <source>
        <dbReference type="Proteomes" id="UP001408356"/>
    </source>
</evidence>
<evidence type="ECO:0000256" key="11">
    <source>
        <dbReference type="RuleBase" id="RU362015"/>
    </source>
</evidence>
<evidence type="ECO:0000256" key="8">
    <source>
        <dbReference type="ARBA" id="ARBA00023295"/>
    </source>
</evidence>
<evidence type="ECO:0000256" key="1">
    <source>
        <dbReference type="ARBA" id="ARBA00000681"/>
    </source>
</evidence>
<evidence type="ECO:0000256" key="4">
    <source>
        <dbReference type="ARBA" id="ARBA00012590"/>
    </source>
</evidence>
<dbReference type="SUPFAM" id="SSF49899">
    <property type="entry name" value="Concanavalin A-like lectins/glucanases"/>
    <property type="match status" value="1"/>
</dbReference>
<keyword evidence="6 11" id="KW-0378">Hydrolase</keyword>
<accession>A0ABR2UZ17</accession>
<organism evidence="14 15">
    <name type="scientific">Seiridium unicorne</name>
    <dbReference type="NCBI Taxonomy" id="138068"/>
    <lineage>
        <taxon>Eukaryota</taxon>
        <taxon>Fungi</taxon>
        <taxon>Dikarya</taxon>
        <taxon>Ascomycota</taxon>
        <taxon>Pezizomycotina</taxon>
        <taxon>Sordariomycetes</taxon>
        <taxon>Xylariomycetidae</taxon>
        <taxon>Amphisphaeriales</taxon>
        <taxon>Sporocadaceae</taxon>
        <taxon>Seiridium</taxon>
    </lineage>
</organism>
<dbReference type="PRINTS" id="PR00911">
    <property type="entry name" value="GLHYDRLASE11"/>
</dbReference>
<comment type="caution">
    <text evidence="14">The sequence shown here is derived from an EMBL/GenBank/DDBJ whole genome shotgun (WGS) entry which is preliminary data.</text>
</comment>
<sequence>MFKPLIFWSYMNSLLFVAFFLLAGVLSAPSDLIPTSALDPDAAQANYYCWTRNPLIVYYIVDTHGDISPGEPWTAKENFPFEEGTYQLYPSTRVDKPSIIGTATFQQFWSVRTEWRVGGAITTGNHFDAWNAAGRKLGGRDYMILATEGYTVTGGSGSSGTASITLD</sequence>
<dbReference type="EMBL" id="JARVKF010000310">
    <property type="protein sequence ID" value="KAK9419490.1"/>
    <property type="molecule type" value="Genomic_DNA"/>
</dbReference>
<evidence type="ECO:0000256" key="5">
    <source>
        <dbReference type="ARBA" id="ARBA00022651"/>
    </source>
</evidence>
<evidence type="ECO:0000256" key="3">
    <source>
        <dbReference type="ARBA" id="ARBA00007792"/>
    </source>
</evidence>
<reference evidence="14 15" key="1">
    <citation type="journal article" date="2024" name="J. Plant Pathol.">
        <title>Sequence and assembly of the genome of Seiridium unicorne, isolate CBS 538.82, causal agent of cypress canker disease.</title>
        <authorList>
            <person name="Scali E."/>
            <person name="Rocca G.D."/>
            <person name="Danti R."/>
            <person name="Garbelotto M."/>
            <person name="Barberini S."/>
            <person name="Baroncelli R."/>
            <person name="Emiliani G."/>
        </authorList>
    </citation>
    <scope>NUCLEOTIDE SEQUENCE [LARGE SCALE GENOMIC DNA]</scope>
    <source>
        <strain evidence="14 15">BM-138-508</strain>
    </source>
</reference>
<evidence type="ECO:0000256" key="10">
    <source>
        <dbReference type="PROSITE-ProRule" id="PRU01097"/>
    </source>
</evidence>
<keyword evidence="12" id="KW-0732">Signal</keyword>
<dbReference type="InterPro" id="IPR033123">
    <property type="entry name" value="GH11_dom"/>
</dbReference>
<dbReference type="PANTHER" id="PTHR46828:SF2">
    <property type="entry name" value="ENDO-1,4-BETA-XYLANASE A-RELATED"/>
    <property type="match status" value="1"/>
</dbReference>
<dbReference type="InterPro" id="IPR001137">
    <property type="entry name" value="Glyco_hydro_11"/>
</dbReference>
<proteinExistence type="inferred from homology"/>
<dbReference type="PANTHER" id="PTHR46828">
    <property type="entry name" value="ENDO-1,4-BETA-XYLANASE A-RELATED"/>
    <property type="match status" value="1"/>
</dbReference>
<keyword evidence="15" id="KW-1185">Reference proteome</keyword>
<dbReference type="PROSITE" id="PS51761">
    <property type="entry name" value="GH11_3"/>
    <property type="match status" value="1"/>
</dbReference>
<dbReference type="Gene3D" id="2.60.120.180">
    <property type="match status" value="1"/>
</dbReference>
<evidence type="ECO:0000256" key="12">
    <source>
        <dbReference type="SAM" id="SignalP"/>
    </source>
</evidence>
<evidence type="ECO:0000256" key="2">
    <source>
        <dbReference type="ARBA" id="ARBA00004851"/>
    </source>
</evidence>
<comment type="similarity">
    <text evidence="3 10 11">Belongs to the glycosyl hydrolase 11 (cellulase G) family.</text>
</comment>
<keyword evidence="7 11" id="KW-0119">Carbohydrate metabolism</keyword>
<dbReference type="InterPro" id="IPR013319">
    <property type="entry name" value="GH11/12"/>
</dbReference>
<dbReference type="EC" id="3.2.1.8" evidence="4 11"/>
<dbReference type="InterPro" id="IPR013320">
    <property type="entry name" value="ConA-like_dom_sf"/>
</dbReference>
<dbReference type="GO" id="GO:0016787">
    <property type="term" value="F:hydrolase activity"/>
    <property type="evidence" value="ECO:0007669"/>
    <property type="project" value="UniProtKB-KW"/>
</dbReference>
<feature type="domain" description="GH11" evidence="13">
    <location>
        <begin position="1"/>
        <end position="161"/>
    </location>
</feature>
<comment type="pathway">
    <text evidence="2 11">Glycan degradation; xylan degradation.</text>
</comment>
<gene>
    <name evidence="14" type="ORF">SUNI508_07226</name>
</gene>
<protein>
    <recommendedName>
        <fullName evidence="4 11">Endo-1,4-beta-xylanase</fullName>
        <ecNumber evidence="4 11">3.2.1.8</ecNumber>
    </recommendedName>
</protein>
<evidence type="ECO:0000313" key="14">
    <source>
        <dbReference type="EMBL" id="KAK9419490.1"/>
    </source>
</evidence>
<keyword evidence="9 11" id="KW-0624">Polysaccharide degradation</keyword>
<keyword evidence="8 11" id="KW-0326">Glycosidase</keyword>
<feature type="chain" id="PRO_5045752295" description="Endo-1,4-beta-xylanase" evidence="12">
    <location>
        <begin position="28"/>
        <end position="167"/>
    </location>
</feature>
<evidence type="ECO:0000259" key="13">
    <source>
        <dbReference type="PROSITE" id="PS51761"/>
    </source>
</evidence>